<comment type="caution">
    <text evidence="2">The sequence shown here is derived from an EMBL/GenBank/DDBJ whole genome shotgun (WGS) entry which is preliminary data.</text>
</comment>
<reference evidence="2" key="1">
    <citation type="journal article" date="2015" name="Nature">
        <title>Complex archaea that bridge the gap between prokaryotes and eukaryotes.</title>
        <authorList>
            <person name="Spang A."/>
            <person name="Saw J.H."/>
            <person name="Jorgensen S.L."/>
            <person name="Zaremba-Niedzwiedzka K."/>
            <person name="Martijn J."/>
            <person name="Lind A.E."/>
            <person name="van Eijk R."/>
            <person name="Schleper C."/>
            <person name="Guy L."/>
            <person name="Ettema T.J."/>
        </authorList>
    </citation>
    <scope>NUCLEOTIDE SEQUENCE</scope>
</reference>
<dbReference type="EMBL" id="LAZR01066853">
    <property type="protein sequence ID" value="KKK52766.1"/>
    <property type="molecule type" value="Genomic_DNA"/>
</dbReference>
<gene>
    <name evidence="2" type="ORF">LCGC14_3101610</name>
</gene>
<accession>A0A0F8YXN1</accession>
<keyword evidence="1" id="KW-1133">Transmembrane helix</keyword>
<keyword evidence="1" id="KW-0472">Membrane</keyword>
<feature type="transmembrane region" description="Helical" evidence="1">
    <location>
        <begin position="150"/>
        <end position="174"/>
    </location>
</feature>
<evidence type="ECO:0000313" key="2">
    <source>
        <dbReference type="EMBL" id="KKK52766.1"/>
    </source>
</evidence>
<name>A0A0F8YXN1_9ZZZZ</name>
<proteinExistence type="predicted"/>
<protein>
    <submittedName>
        <fullName evidence="2">Uncharacterized protein</fullName>
    </submittedName>
</protein>
<evidence type="ECO:0000256" key="1">
    <source>
        <dbReference type="SAM" id="Phobius"/>
    </source>
</evidence>
<feature type="transmembrane region" description="Helical" evidence="1">
    <location>
        <begin position="21"/>
        <end position="39"/>
    </location>
</feature>
<keyword evidence="1" id="KW-0812">Transmembrane</keyword>
<dbReference type="AlphaFoldDB" id="A0A0F8YXN1"/>
<organism evidence="2">
    <name type="scientific">marine sediment metagenome</name>
    <dbReference type="NCBI Taxonomy" id="412755"/>
    <lineage>
        <taxon>unclassified sequences</taxon>
        <taxon>metagenomes</taxon>
        <taxon>ecological metagenomes</taxon>
    </lineage>
</organism>
<sequence>MRSILSAKKKGQLTLGDAPTVVLVVGLLFLVMATVALVGEKFGAAMPSDNSKTVVNETLTAVNSTAVTYVVNTQDTHCNYESFTVVAANNGSDVIPTTNYSVSSTGGLTATGTSEWNNTNWNATYSINYAGTACNVTLDLQTEIGNNTSIAGIVLTIALVGIVLTILMGVFLGVNKKASRI</sequence>